<keyword evidence="2" id="KW-0808">Transferase</keyword>
<protein>
    <submittedName>
        <fullName evidence="8">APH(3') family aminoglycoside O-phosphotransferase</fullName>
    </submittedName>
</protein>
<comment type="similarity">
    <text evidence="1">Belongs to the aminoglycoside phosphotransferase family.</text>
</comment>
<dbReference type="InterPro" id="IPR011009">
    <property type="entry name" value="Kinase-like_dom_sf"/>
</dbReference>
<dbReference type="Gene3D" id="3.90.1200.10">
    <property type="match status" value="1"/>
</dbReference>
<evidence type="ECO:0000313" key="8">
    <source>
        <dbReference type="EMBL" id="MFD1939425.1"/>
    </source>
</evidence>
<evidence type="ECO:0000256" key="3">
    <source>
        <dbReference type="ARBA" id="ARBA00022741"/>
    </source>
</evidence>
<dbReference type="NCBIfam" id="NF033068">
    <property type="entry name" value="APH_3p"/>
    <property type="match status" value="1"/>
</dbReference>
<dbReference type="EMBL" id="JBHUFV010000083">
    <property type="protein sequence ID" value="MFD1939425.1"/>
    <property type="molecule type" value="Genomic_DNA"/>
</dbReference>
<sequence>MRFSERVLDLFGDDAVWSDDHEGMSGHLLRVSSAAGVFYVKHGPVAEVEYERLRWLKHWMAVPDIVAFDGDVLVLADVGRPSLERRAPADIGTIMGRTLRELHAVPIEECPFDEGLDVRLARAREHVREGLVDPDDFDDDHADLTPEQVYDRLLAERPAREDLVVAHGDYTPGNVLASRTGGPVLIDVGGLGVADRYLDLSIALRDLSEDFGASAVDDFLAAYGLEEVDQRLLGYYRLLDEMF</sequence>
<evidence type="ECO:0000256" key="4">
    <source>
        <dbReference type="ARBA" id="ARBA00022777"/>
    </source>
</evidence>
<proteinExistence type="inferred from homology"/>
<feature type="domain" description="Aminoglycoside phosphotransferase" evidence="7">
    <location>
        <begin position="75"/>
        <end position="227"/>
    </location>
</feature>
<gene>
    <name evidence="8" type="ORF">ACFSKW_48990</name>
</gene>
<reference evidence="9" key="1">
    <citation type="journal article" date="2019" name="Int. J. Syst. Evol. Microbiol.">
        <title>The Global Catalogue of Microorganisms (GCM) 10K type strain sequencing project: providing services to taxonomists for standard genome sequencing and annotation.</title>
        <authorList>
            <consortium name="The Broad Institute Genomics Platform"/>
            <consortium name="The Broad Institute Genome Sequencing Center for Infectious Disease"/>
            <person name="Wu L."/>
            <person name="Ma J."/>
        </authorList>
    </citation>
    <scope>NUCLEOTIDE SEQUENCE [LARGE SCALE GENOMIC DNA]</scope>
    <source>
        <strain evidence="9">ICMP 6774ER</strain>
    </source>
</reference>
<evidence type="ECO:0000256" key="1">
    <source>
        <dbReference type="ARBA" id="ARBA00006219"/>
    </source>
</evidence>
<dbReference type="SUPFAM" id="SSF56112">
    <property type="entry name" value="Protein kinase-like (PK-like)"/>
    <property type="match status" value="1"/>
</dbReference>
<keyword evidence="5" id="KW-0067">ATP-binding</keyword>
<keyword evidence="9" id="KW-1185">Reference proteome</keyword>
<evidence type="ECO:0000256" key="2">
    <source>
        <dbReference type="ARBA" id="ARBA00022679"/>
    </source>
</evidence>
<organism evidence="8 9">
    <name type="scientific">Nonomuraea mangrovi</name>
    <dbReference type="NCBI Taxonomy" id="2316207"/>
    <lineage>
        <taxon>Bacteria</taxon>
        <taxon>Bacillati</taxon>
        <taxon>Actinomycetota</taxon>
        <taxon>Actinomycetes</taxon>
        <taxon>Streptosporangiales</taxon>
        <taxon>Streptosporangiaceae</taxon>
        <taxon>Nonomuraea</taxon>
    </lineage>
</organism>
<dbReference type="InterPro" id="IPR024165">
    <property type="entry name" value="Kan/Strep_kinase"/>
</dbReference>
<dbReference type="Proteomes" id="UP001597368">
    <property type="component" value="Unassembled WGS sequence"/>
</dbReference>
<keyword evidence="4" id="KW-0418">Kinase</keyword>
<dbReference type="InterPro" id="IPR002575">
    <property type="entry name" value="Aminoglycoside_PTrfase"/>
</dbReference>
<dbReference type="Pfam" id="PF01636">
    <property type="entry name" value="APH"/>
    <property type="match status" value="1"/>
</dbReference>
<evidence type="ECO:0000256" key="5">
    <source>
        <dbReference type="ARBA" id="ARBA00022840"/>
    </source>
</evidence>
<accession>A0ABW4TBU2</accession>
<name>A0ABW4TBU2_9ACTN</name>
<dbReference type="CDD" id="cd05150">
    <property type="entry name" value="APH"/>
    <property type="match status" value="1"/>
</dbReference>
<dbReference type="PIRSF" id="PIRSF000706">
    <property type="entry name" value="Kanamycin_kin"/>
    <property type="match status" value="1"/>
</dbReference>
<evidence type="ECO:0000313" key="9">
    <source>
        <dbReference type="Proteomes" id="UP001597368"/>
    </source>
</evidence>
<dbReference type="RefSeq" id="WP_379581689.1">
    <property type="nucleotide sequence ID" value="NZ_JBHUFV010000083.1"/>
</dbReference>
<comment type="caution">
    <text evidence="8">The sequence shown here is derived from an EMBL/GenBank/DDBJ whole genome shotgun (WGS) entry which is preliminary data.</text>
</comment>
<dbReference type="Gene3D" id="3.30.200.20">
    <property type="entry name" value="Phosphorylase Kinase, domain 1"/>
    <property type="match status" value="1"/>
</dbReference>
<keyword evidence="3" id="KW-0547">Nucleotide-binding</keyword>
<evidence type="ECO:0000256" key="6">
    <source>
        <dbReference type="ARBA" id="ARBA00023251"/>
    </source>
</evidence>
<keyword evidence="6" id="KW-0046">Antibiotic resistance</keyword>
<evidence type="ECO:0000259" key="7">
    <source>
        <dbReference type="Pfam" id="PF01636"/>
    </source>
</evidence>